<dbReference type="GO" id="GO:0005886">
    <property type="term" value="C:plasma membrane"/>
    <property type="evidence" value="ECO:0007669"/>
    <property type="project" value="UniProtKB-SubCell"/>
</dbReference>
<feature type="transmembrane region" description="Helical" evidence="5">
    <location>
        <begin position="95"/>
        <end position="112"/>
    </location>
</feature>
<evidence type="ECO:0000259" key="6">
    <source>
        <dbReference type="PROSITE" id="PS50850"/>
    </source>
</evidence>
<feature type="transmembrane region" description="Helical" evidence="5">
    <location>
        <begin position="65"/>
        <end position="83"/>
    </location>
</feature>
<dbReference type="RefSeq" id="WP_317996176.1">
    <property type="nucleotide sequence ID" value="NZ_AP025523.1"/>
</dbReference>
<reference evidence="7 8" key="1">
    <citation type="journal article" date="2022" name="ISME Commun">
        <title>Vulcanimicrobium alpinus gen. nov. sp. nov., the first cultivated representative of the candidate phylum 'Eremiobacterota', is a metabolically versatile aerobic anoxygenic phototroph.</title>
        <authorList>
            <person name="Yabe S."/>
            <person name="Muto K."/>
            <person name="Abe K."/>
            <person name="Yokota A."/>
            <person name="Staudigel H."/>
            <person name="Tebo B.M."/>
        </authorList>
    </citation>
    <scope>NUCLEOTIDE SEQUENCE [LARGE SCALE GENOMIC DNA]</scope>
    <source>
        <strain evidence="7 8">WC8-2</strain>
    </source>
</reference>
<feature type="transmembrane region" description="Helical" evidence="5">
    <location>
        <begin position="181"/>
        <end position="200"/>
    </location>
</feature>
<accession>A0AAN2C912</accession>
<dbReference type="Gene3D" id="1.20.1250.20">
    <property type="entry name" value="MFS general substrate transporter like domains"/>
    <property type="match status" value="1"/>
</dbReference>
<evidence type="ECO:0000256" key="2">
    <source>
        <dbReference type="ARBA" id="ARBA00022692"/>
    </source>
</evidence>
<protein>
    <submittedName>
        <fullName evidence="7">MFS transporter</fullName>
    </submittedName>
</protein>
<feature type="transmembrane region" description="Helical" evidence="5">
    <location>
        <begin position="444"/>
        <end position="465"/>
    </location>
</feature>
<feature type="transmembrane region" description="Helical" evidence="5">
    <location>
        <begin position="285"/>
        <end position="308"/>
    </location>
</feature>
<dbReference type="Proteomes" id="UP001317532">
    <property type="component" value="Chromosome"/>
</dbReference>
<organism evidence="7 8">
    <name type="scientific">Vulcanimicrobium alpinum</name>
    <dbReference type="NCBI Taxonomy" id="3016050"/>
    <lineage>
        <taxon>Bacteria</taxon>
        <taxon>Bacillati</taxon>
        <taxon>Vulcanimicrobiota</taxon>
        <taxon>Vulcanimicrobiia</taxon>
        <taxon>Vulcanimicrobiales</taxon>
        <taxon>Vulcanimicrobiaceae</taxon>
        <taxon>Vulcanimicrobium</taxon>
    </lineage>
</organism>
<evidence type="ECO:0000313" key="8">
    <source>
        <dbReference type="Proteomes" id="UP001317532"/>
    </source>
</evidence>
<dbReference type="KEGG" id="vab:WPS_03880"/>
<dbReference type="GO" id="GO:0022857">
    <property type="term" value="F:transmembrane transporter activity"/>
    <property type="evidence" value="ECO:0007669"/>
    <property type="project" value="InterPro"/>
</dbReference>
<evidence type="ECO:0000256" key="1">
    <source>
        <dbReference type="ARBA" id="ARBA00004651"/>
    </source>
</evidence>
<dbReference type="Pfam" id="PF07690">
    <property type="entry name" value="MFS_1"/>
    <property type="match status" value="2"/>
</dbReference>
<dbReference type="PRINTS" id="PR01035">
    <property type="entry name" value="TCRTETA"/>
</dbReference>
<feature type="transmembrane region" description="Helical" evidence="5">
    <location>
        <begin position="212"/>
        <end position="234"/>
    </location>
</feature>
<proteinExistence type="predicted"/>
<feature type="transmembrane region" description="Helical" evidence="5">
    <location>
        <begin position="118"/>
        <end position="141"/>
    </location>
</feature>
<evidence type="ECO:0000256" key="3">
    <source>
        <dbReference type="ARBA" id="ARBA00022989"/>
    </source>
</evidence>
<dbReference type="PANTHER" id="PTHR23501">
    <property type="entry name" value="MAJOR FACILITATOR SUPERFAMILY"/>
    <property type="match status" value="1"/>
</dbReference>
<feature type="transmembrane region" description="Helical" evidence="5">
    <location>
        <begin position="348"/>
        <end position="369"/>
    </location>
</feature>
<dbReference type="PANTHER" id="PTHR23501:SF190">
    <property type="entry name" value="MAJOR FACILITATOR SUPERFAMILY MFS_1"/>
    <property type="match status" value="1"/>
</dbReference>
<dbReference type="SUPFAM" id="SSF103473">
    <property type="entry name" value="MFS general substrate transporter"/>
    <property type="match status" value="1"/>
</dbReference>
<feature type="transmembrane region" description="Helical" evidence="5">
    <location>
        <begin position="409"/>
        <end position="432"/>
    </location>
</feature>
<dbReference type="InterPro" id="IPR001958">
    <property type="entry name" value="Tet-R_TetA/multi-R_MdtG-like"/>
</dbReference>
<feature type="transmembrane region" description="Helical" evidence="5">
    <location>
        <begin position="27"/>
        <end position="45"/>
    </location>
</feature>
<keyword evidence="4 5" id="KW-0472">Membrane</keyword>
<dbReference type="AlphaFoldDB" id="A0AAN2C912"/>
<feature type="transmembrane region" description="Helical" evidence="5">
    <location>
        <begin position="314"/>
        <end position="336"/>
    </location>
</feature>
<dbReference type="Gene3D" id="1.20.1720.10">
    <property type="entry name" value="Multidrug resistance protein D"/>
    <property type="match status" value="1"/>
</dbReference>
<sequence>MAVTETPPVAADAATTLAGHRLDRSTIPLLVTLGLGVFAGALDLGVLSPALPALGSAFNVGPHDLAWVFTLYLLANVVAIPVMSKLADGNGRRPIYILCVAIFGAGSVLAIASPNFTVFLIARAIQAAGAGGIFPVATAAIADRVPVERRGAALGLVAATWGLAAIIGPVVGGLVTHVLSWHWVFAFNIPLAIVVIVMARRHVPANAANVRGPLDVAGIVSLAAGLLATMALLTRLYRVDGVADQARGWALVAIALASFGIFAAVERRAAQPVIPPAFFRDRQLLVTYALEVLIGALEGSLFFIPAALVAAQHVSYAVAGGVAAVGAFCFVAVIPLSGRALDVVGSRAVLFAGTLLTALGMVIFALGFASLGLALLAMVVAGAGFGSLLGAPTRYIVTNRAGQERRASAVGLLSIMLIIGQILGGSLGGGVADSHGDPIAGYRIAYFVFAGIALAAALLTAALASRSQERAATSR</sequence>
<name>A0AAN2C912_UNVUL</name>
<feature type="domain" description="Major facilitator superfamily (MFS) profile" evidence="6">
    <location>
        <begin position="29"/>
        <end position="468"/>
    </location>
</feature>
<evidence type="ECO:0000256" key="4">
    <source>
        <dbReference type="ARBA" id="ARBA00023136"/>
    </source>
</evidence>
<dbReference type="InterPro" id="IPR020846">
    <property type="entry name" value="MFS_dom"/>
</dbReference>
<dbReference type="EMBL" id="AP025523">
    <property type="protein sequence ID" value="BDE05112.1"/>
    <property type="molecule type" value="Genomic_DNA"/>
</dbReference>
<dbReference type="PROSITE" id="PS50850">
    <property type="entry name" value="MFS"/>
    <property type="match status" value="1"/>
</dbReference>
<dbReference type="InterPro" id="IPR036259">
    <property type="entry name" value="MFS_trans_sf"/>
</dbReference>
<evidence type="ECO:0000256" key="5">
    <source>
        <dbReference type="SAM" id="Phobius"/>
    </source>
</evidence>
<dbReference type="InterPro" id="IPR011701">
    <property type="entry name" value="MFS"/>
</dbReference>
<keyword evidence="2 5" id="KW-0812">Transmembrane</keyword>
<keyword evidence="8" id="KW-1185">Reference proteome</keyword>
<feature type="transmembrane region" description="Helical" evidence="5">
    <location>
        <begin position="153"/>
        <end position="175"/>
    </location>
</feature>
<feature type="transmembrane region" description="Helical" evidence="5">
    <location>
        <begin position="375"/>
        <end position="397"/>
    </location>
</feature>
<gene>
    <name evidence="7" type="ORF">WPS_03880</name>
</gene>
<comment type="subcellular location">
    <subcellularLocation>
        <location evidence="1">Cell membrane</location>
        <topology evidence="1">Multi-pass membrane protein</topology>
    </subcellularLocation>
</comment>
<dbReference type="CDD" id="cd17321">
    <property type="entry name" value="MFS_MMR_MDR_like"/>
    <property type="match status" value="1"/>
</dbReference>
<keyword evidence="3 5" id="KW-1133">Transmembrane helix</keyword>
<evidence type="ECO:0000313" key="7">
    <source>
        <dbReference type="EMBL" id="BDE05112.1"/>
    </source>
</evidence>
<feature type="transmembrane region" description="Helical" evidence="5">
    <location>
        <begin position="246"/>
        <end position="265"/>
    </location>
</feature>